<evidence type="ECO:0000313" key="9">
    <source>
        <dbReference type="EMBL" id="MBW39724.1"/>
    </source>
</evidence>
<dbReference type="PROSITE" id="PS00345">
    <property type="entry name" value="ETS_DOMAIN_1"/>
    <property type="match status" value="1"/>
</dbReference>
<comment type="similarity">
    <text evidence="2 6">Belongs to the ETS family.</text>
</comment>
<accession>A0A2M4AG08</accession>
<keyword evidence="5 6" id="KW-0539">Nucleus</keyword>
<dbReference type="InterPro" id="IPR003118">
    <property type="entry name" value="Pointed_dom"/>
</dbReference>
<dbReference type="SUPFAM" id="SSF46785">
    <property type="entry name" value="Winged helix' DNA-binding domain"/>
    <property type="match status" value="1"/>
</dbReference>
<dbReference type="AlphaFoldDB" id="A0A2M4AG08"/>
<dbReference type="Gene3D" id="1.10.10.10">
    <property type="entry name" value="Winged helix-like DNA-binding domain superfamily/Winged helix DNA-binding domain"/>
    <property type="match status" value="1"/>
</dbReference>
<dbReference type="Gene3D" id="3.10.20.90">
    <property type="entry name" value="Phosphatidylinositol 3-kinase Catalytic Subunit, Chain A, domain 1"/>
    <property type="match status" value="1"/>
</dbReference>
<dbReference type="FunFam" id="1.10.150.50:FF:000039">
    <property type="entry name" value="GA-binding protein alpha chain, putative"/>
    <property type="match status" value="1"/>
</dbReference>
<keyword evidence="4 6" id="KW-0238">DNA-binding</keyword>
<sequence>MMDPMNIKLEVPDLPLQLGDDGLMIPSAEFLSDGSDLLRSEPDDVIVVHMDLRESLSKLRSLIEKRTGIVLADYKFYLQDTTLLESHKNLVDQCVQGEGLVQINVQVKPSRRRINIADVLKPTDEALEAHQQQIEQEAREAAAKEKAAAAAAAAATVAAETAAAEAQVNAAIAAAAASSLEKSTTDGPLAIGDLLSGADPKSTTEPFRSDVQETANAVAAIINSVSAEEQEEQVPKLDDPDPVTLEATKLMHHIKEEAVSLNEHSMDDFDDSDLDGGDEGTGDLRWVCDPTFKRDQQRLNIPNDPKEWTVAQVKHWIQWAVRTFNLQGVKLLDWNINGRELCDLSTVEFRRKIPNDPGGLFRTHLELLRKCRFVGILQKNVPMDMDDFDEVAIRRKNPKGGTTLGIADATYCGNRSGNNGQIQLWQFLLEILTDREHRGIIQWIGDQGEFKLCNPELVAQLWGERKNKPTMNYEKLSRALRYYYDGDMISKVHGKRFVYKFVCDLRELLGYDASELASLVNEGQPVAPSDQYDPKGYDLDFD</sequence>
<reference evidence="9" key="1">
    <citation type="submission" date="2018-01" db="EMBL/GenBank/DDBJ databases">
        <title>An insight into the sialome of Amazonian anophelines.</title>
        <authorList>
            <person name="Ribeiro J.M."/>
            <person name="Scarpassa V."/>
            <person name="Calvo E."/>
        </authorList>
    </citation>
    <scope>NUCLEOTIDE SEQUENCE</scope>
    <source>
        <tissue evidence="9">Salivary glands</tissue>
    </source>
</reference>
<dbReference type="SMART" id="SM00251">
    <property type="entry name" value="SAM_PNT"/>
    <property type="match status" value="1"/>
</dbReference>
<evidence type="ECO:0000256" key="3">
    <source>
        <dbReference type="ARBA" id="ARBA00022553"/>
    </source>
</evidence>
<dbReference type="GO" id="GO:0000981">
    <property type="term" value="F:DNA-binding transcription factor activity, RNA polymerase II-specific"/>
    <property type="evidence" value="ECO:0007669"/>
    <property type="project" value="TreeGrafter"/>
</dbReference>
<evidence type="ECO:0000256" key="4">
    <source>
        <dbReference type="ARBA" id="ARBA00023125"/>
    </source>
</evidence>
<dbReference type="PROSITE" id="PS51433">
    <property type="entry name" value="PNT"/>
    <property type="match status" value="1"/>
</dbReference>
<dbReference type="Pfam" id="PF00178">
    <property type="entry name" value="Ets"/>
    <property type="match status" value="1"/>
</dbReference>
<dbReference type="FunFam" id="3.10.20.90:FF:000251">
    <property type="entry name" value="DNA-binding protein Ets97D"/>
    <property type="match status" value="1"/>
</dbReference>
<dbReference type="FunFam" id="1.10.10.10:FF:000200">
    <property type="entry name" value="GA-binding protein alpha chain, putative"/>
    <property type="match status" value="1"/>
</dbReference>
<dbReference type="SUPFAM" id="SSF47769">
    <property type="entry name" value="SAM/Pointed domain"/>
    <property type="match status" value="1"/>
</dbReference>
<dbReference type="EMBL" id="GGFK01006403">
    <property type="protein sequence ID" value="MBW39724.1"/>
    <property type="molecule type" value="Transcribed_RNA"/>
</dbReference>
<dbReference type="InterPro" id="IPR036388">
    <property type="entry name" value="WH-like_DNA-bd_sf"/>
</dbReference>
<evidence type="ECO:0000256" key="5">
    <source>
        <dbReference type="ARBA" id="ARBA00023242"/>
    </source>
</evidence>
<evidence type="ECO:0000259" key="7">
    <source>
        <dbReference type="PROSITE" id="PS50061"/>
    </source>
</evidence>
<dbReference type="PRINTS" id="PR00454">
    <property type="entry name" value="ETSDOMAIN"/>
</dbReference>
<dbReference type="PROSITE" id="PS50061">
    <property type="entry name" value="ETS_DOMAIN_3"/>
    <property type="match status" value="1"/>
</dbReference>
<dbReference type="InterPro" id="IPR013761">
    <property type="entry name" value="SAM/pointed_sf"/>
</dbReference>
<protein>
    <submittedName>
        <fullName evidence="9">Putative transcription factor</fullName>
    </submittedName>
</protein>
<dbReference type="Gene3D" id="1.10.150.50">
    <property type="entry name" value="Transcription Factor, Ets-1"/>
    <property type="match status" value="1"/>
</dbReference>
<dbReference type="InterPro" id="IPR024668">
    <property type="entry name" value="GABP_asu_N"/>
</dbReference>
<evidence type="ECO:0000256" key="6">
    <source>
        <dbReference type="RuleBase" id="RU004019"/>
    </source>
</evidence>
<proteinExistence type="inferred from homology"/>
<comment type="subcellular location">
    <subcellularLocation>
        <location evidence="1 6">Nucleus</location>
    </subcellularLocation>
</comment>
<dbReference type="PROSITE" id="PS00346">
    <property type="entry name" value="ETS_DOMAIN_2"/>
    <property type="match status" value="1"/>
</dbReference>
<dbReference type="PANTHER" id="PTHR11849">
    <property type="entry name" value="ETS"/>
    <property type="match status" value="1"/>
</dbReference>
<evidence type="ECO:0000259" key="8">
    <source>
        <dbReference type="PROSITE" id="PS51433"/>
    </source>
</evidence>
<dbReference type="Pfam" id="PF11620">
    <property type="entry name" value="GABP-alpha"/>
    <property type="match status" value="1"/>
</dbReference>
<evidence type="ECO:0000256" key="1">
    <source>
        <dbReference type="ARBA" id="ARBA00004123"/>
    </source>
</evidence>
<feature type="domain" description="ETS" evidence="7">
    <location>
        <begin position="422"/>
        <end position="502"/>
    </location>
</feature>
<dbReference type="GO" id="GO:0030154">
    <property type="term" value="P:cell differentiation"/>
    <property type="evidence" value="ECO:0007669"/>
    <property type="project" value="TreeGrafter"/>
</dbReference>
<dbReference type="InterPro" id="IPR036390">
    <property type="entry name" value="WH_DNA-bd_sf"/>
</dbReference>
<organism evidence="9">
    <name type="scientific">Anopheles triannulatus</name>
    <dbReference type="NCBI Taxonomy" id="58253"/>
    <lineage>
        <taxon>Eukaryota</taxon>
        <taxon>Metazoa</taxon>
        <taxon>Ecdysozoa</taxon>
        <taxon>Arthropoda</taxon>
        <taxon>Hexapoda</taxon>
        <taxon>Insecta</taxon>
        <taxon>Pterygota</taxon>
        <taxon>Neoptera</taxon>
        <taxon>Endopterygota</taxon>
        <taxon>Diptera</taxon>
        <taxon>Nematocera</taxon>
        <taxon>Culicoidea</taxon>
        <taxon>Culicidae</taxon>
        <taxon>Anophelinae</taxon>
        <taxon>Anopheles</taxon>
    </lineage>
</organism>
<dbReference type="GO" id="GO:0005634">
    <property type="term" value="C:nucleus"/>
    <property type="evidence" value="ECO:0007669"/>
    <property type="project" value="UniProtKB-SubCell"/>
</dbReference>
<evidence type="ECO:0000256" key="2">
    <source>
        <dbReference type="ARBA" id="ARBA00005562"/>
    </source>
</evidence>
<dbReference type="InterPro" id="IPR000418">
    <property type="entry name" value="Ets_dom"/>
</dbReference>
<dbReference type="GO" id="GO:0043565">
    <property type="term" value="F:sequence-specific DNA binding"/>
    <property type="evidence" value="ECO:0007669"/>
    <property type="project" value="InterPro"/>
</dbReference>
<dbReference type="SMART" id="SM00413">
    <property type="entry name" value="ETS"/>
    <property type="match status" value="1"/>
</dbReference>
<dbReference type="InterPro" id="IPR046328">
    <property type="entry name" value="ETS_fam"/>
</dbReference>
<feature type="domain" description="PNT" evidence="8">
    <location>
        <begin position="287"/>
        <end position="372"/>
    </location>
</feature>
<keyword evidence="3" id="KW-0597">Phosphoprotein</keyword>
<dbReference type="PANTHER" id="PTHR11849:SF195">
    <property type="entry name" value="GA-BINDING PROTEIN ALPHA CHAIN"/>
    <property type="match status" value="1"/>
</dbReference>
<name>A0A2M4AG08_9DIPT</name>
<dbReference type="Pfam" id="PF02198">
    <property type="entry name" value="SAM_PNT"/>
    <property type="match status" value="1"/>
</dbReference>